<dbReference type="GO" id="GO:0003723">
    <property type="term" value="F:RNA binding"/>
    <property type="evidence" value="ECO:0007669"/>
    <property type="project" value="UniProtKB-KW"/>
</dbReference>
<dbReference type="Gene3D" id="2.40.50.40">
    <property type="match status" value="1"/>
</dbReference>
<keyword evidence="13" id="KW-0239">DNA-directed DNA polymerase</keyword>
<keyword evidence="17" id="KW-0863">Zinc-finger</keyword>
<evidence type="ECO:0000256" key="8">
    <source>
        <dbReference type="ARBA" id="ARBA00022801"/>
    </source>
</evidence>
<evidence type="ECO:0000259" key="20">
    <source>
        <dbReference type="PROSITE" id="PS50158"/>
    </source>
</evidence>
<organism evidence="23 24">
    <name type="scientific">Thanatephorus cucumeris (strain AG1-IB / isolate 7/3/14)</name>
    <name type="common">Lettuce bottom rot fungus</name>
    <name type="synonym">Rhizoctonia solani</name>
    <dbReference type="NCBI Taxonomy" id="1108050"/>
    <lineage>
        <taxon>Eukaryota</taxon>
        <taxon>Fungi</taxon>
        <taxon>Dikarya</taxon>
        <taxon>Basidiomycota</taxon>
        <taxon>Agaricomycotina</taxon>
        <taxon>Agaricomycetes</taxon>
        <taxon>Cantharellales</taxon>
        <taxon>Ceratobasidiaceae</taxon>
        <taxon>Rhizoctonia</taxon>
        <taxon>Rhizoctonia solani AG-1</taxon>
    </lineage>
</organism>
<evidence type="ECO:0000256" key="18">
    <source>
        <dbReference type="SAM" id="MobiDB-lite"/>
    </source>
</evidence>
<evidence type="ECO:0000256" key="3">
    <source>
        <dbReference type="ARBA" id="ARBA00022695"/>
    </source>
</evidence>
<dbReference type="PROSITE" id="PS50994">
    <property type="entry name" value="INTEGRASE"/>
    <property type="match status" value="1"/>
</dbReference>
<dbReference type="InterPro" id="IPR036397">
    <property type="entry name" value="RNaseH_sf"/>
</dbReference>
<evidence type="ECO:0000256" key="12">
    <source>
        <dbReference type="ARBA" id="ARBA00022918"/>
    </source>
</evidence>
<dbReference type="InterPro" id="IPR043128">
    <property type="entry name" value="Rev_trsase/Diguanyl_cyclase"/>
</dbReference>
<dbReference type="GO" id="GO:0006338">
    <property type="term" value="P:chromatin remodeling"/>
    <property type="evidence" value="ECO:0007669"/>
    <property type="project" value="UniProtKB-ARBA"/>
</dbReference>
<dbReference type="Pfam" id="PF00078">
    <property type="entry name" value="RVT_1"/>
    <property type="match status" value="1"/>
</dbReference>
<dbReference type="InterPro" id="IPR050951">
    <property type="entry name" value="Retrovirus_Pol_polyprotein"/>
</dbReference>
<evidence type="ECO:0000256" key="16">
    <source>
        <dbReference type="ARBA" id="ARBA00023268"/>
    </source>
</evidence>
<evidence type="ECO:0000256" key="10">
    <source>
        <dbReference type="ARBA" id="ARBA00022884"/>
    </source>
</evidence>
<evidence type="ECO:0000256" key="14">
    <source>
        <dbReference type="ARBA" id="ARBA00023125"/>
    </source>
</evidence>
<evidence type="ECO:0000256" key="2">
    <source>
        <dbReference type="ARBA" id="ARBA00022679"/>
    </source>
</evidence>
<keyword evidence="17" id="KW-0862">Zinc</keyword>
<dbReference type="GO" id="GO:0004519">
    <property type="term" value="F:endonuclease activity"/>
    <property type="evidence" value="ECO:0007669"/>
    <property type="project" value="UniProtKB-KW"/>
</dbReference>
<keyword evidence="8" id="KW-0378">Hydrolase</keyword>
<feature type="compositionally biased region" description="Basic and acidic residues" evidence="18">
    <location>
        <begin position="349"/>
        <end position="372"/>
    </location>
</feature>
<dbReference type="FunFam" id="3.30.420.10:FF:000032">
    <property type="entry name" value="Retrovirus-related Pol polyprotein from transposon 297-like Protein"/>
    <property type="match status" value="1"/>
</dbReference>
<dbReference type="InterPro" id="IPR000477">
    <property type="entry name" value="RT_dom"/>
</dbReference>
<dbReference type="CDD" id="cd09274">
    <property type="entry name" value="RNase_HI_RT_Ty3"/>
    <property type="match status" value="1"/>
</dbReference>
<dbReference type="FunFam" id="3.10.20.370:FF:000001">
    <property type="entry name" value="Retrovirus-related Pol polyprotein from transposon 17.6-like protein"/>
    <property type="match status" value="1"/>
</dbReference>
<evidence type="ECO:0000256" key="7">
    <source>
        <dbReference type="ARBA" id="ARBA00022759"/>
    </source>
</evidence>
<dbReference type="InterPro" id="IPR041588">
    <property type="entry name" value="Integrase_H2C2"/>
</dbReference>
<evidence type="ECO:0000256" key="6">
    <source>
        <dbReference type="ARBA" id="ARBA00022750"/>
    </source>
</evidence>
<feature type="domain" description="CCHC-type" evidence="20">
    <location>
        <begin position="328"/>
        <end position="342"/>
    </location>
</feature>
<accession>A0A0B7FQQ0</accession>
<dbReference type="InterPro" id="IPR012337">
    <property type="entry name" value="RNaseH-like_sf"/>
</dbReference>
<feature type="compositionally biased region" description="Polar residues" evidence="18">
    <location>
        <begin position="286"/>
        <end position="304"/>
    </location>
</feature>
<dbReference type="Pfam" id="PF00665">
    <property type="entry name" value="rve"/>
    <property type="match status" value="1"/>
</dbReference>
<dbReference type="PROSITE" id="PS50013">
    <property type="entry name" value="CHROMO_2"/>
    <property type="match status" value="1"/>
</dbReference>
<keyword evidence="15" id="KW-0233">DNA recombination</keyword>
<dbReference type="SUPFAM" id="SSF54160">
    <property type="entry name" value="Chromo domain-like"/>
    <property type="match status" value="1"/>
</dbReference>
<dbReference type="GO" id="GO:0003887">
    <property type="term" value="F:DNA-directed DNA polymerase activity"/>
    <property type="evidence" value="ECO:0007669"/>
    <property type="project" value="UniProtKB-KW"/>
</dbReference>
<dbReference type="Pfam" id="PF03732">
    <property type="entry name" value="Retrotrans_gag"/>
    <property type="match status" value="1"/>
</dbReference>
<dbReference type="FunFam" id="3.30.70.270:FF:000020">
    <property type="entry name" value="Transposon Tf2-6 polyprotein-like Protein"/>
    <property type="match status" value="1"/>
</dbReference>
<dbReference type="Pfam" id="PF17919">
    <property type="entry name" value="RT_RNaseH_2"/>
    <property type="match status" value="1"/>
</dbReference>
<evidence type="ECO:0000256" key="11">
    <source>
        <dbReference type="ARBA" id="ARBA00022908"/>
    </source>
</evidence>
<feature type="region of interest" description="Disordered" evidence="18">
    <location>
        <begin position="1"/>
        <end position="101"/>
    </location>
</feature>
<evidence type="ECO:0000256" key="17">
    <source>
        <dbReference type="PROSITE-ProRule" id="PRU00047"/>
    </source>
</evidence>
<dbReference type="CDD" id="cd00303">
    <property type="entry name" value="retropepsin_like"/>
    <property type="match status" value="1"/>
</dbReference>
<feature type="region of interest" description="Disordered" evidence="18">
    <location>
        <begin position="274"/>
        <end position="319"/>
    </location>
</feature>
<dbReference type="SUPFAM" id="SSF53098">
    <property type="entry name" value="Ribonuclease H-like"/>
    <property type="match status" value="1"/>
</dbReference>
<name>A0A0B7FQQ0_THACB</name>
<dbReference type="Pfam" id="PF17921">
    <property type="entry name" value="Integrase_H2C2"/>
    <property type="match status" value="1"/>
</dbReference>
<dbReference type="Pfam" id="PF00385">
    <property type="entry name" value="Chromo"/>
    <property type="match status" value="1"/>
</dbReference>
<feature type="region of interest" description="Disordered" evidence="18">
    <location>
        <begin position="347"/>
        <end position="372"/>
    </location>
</feature>
<proteinExistence type="predicted"/>
<evidence type="ECO:0000259" key="22">
    <source>
        <dbReference type="PROSITE" id="PS50994"/>
    </source>
</evidence>
<dbReference type="EMBL" id="LN679411">
    <property type="protein sequence ID" value="CEL58538.1"/>
    <property type="molecule type" value="Genomic_DNA"/>
</dbReference>
<dbReference type="Gene3D" id="3.30.420.10">
    <property type="entry name" value="Ribonuclease H-like superfamily/Ribonuclease H"/>
    <property type="match status" value="1"/>
</dbReference>
<keyword evidence="24" id="KW-1185">Reference proteome</keyword>
<dbReference type="InterPro" id="IPR000953">
    <property type="entry name" value="Chromo/chromo_shadow_dom"/>
</dbReference>
<evidence type="ECO:0000259" key="21">
    <source>
        <dbReference type="PROSITE" id="PS50878"/>
    </source>
</evidence>
<keyword evidence="4" id="KW-0540">Nuclease</keyword>
<dbReference type="GO" id="GO:0006310">
    <property type="term" value="P:DNA recombination"/>
    <property type="evidence" value="ECO:0007669"/>
    <property type="project" value="UniProtKB-KW"/>
</dbReference>
<keyword evidence="6" id="KW-0064">Aspartyl protease</keyword>
<dbReference type="GO" id="GO:0015074">
    <property type="term" value="P:DNA integration"/>
    <property type="evidence" value="ECO:0007669"/>
    <property type="project" value="UniProtKB-KW"/>
</dbReference>
<keyword evidence="11" id="KW-0229">DNA integration</keyword>
<dbReference type="Pfam" id="PF08284">
    <property type="entry name" value="RVP_2"/>
    <property type="match status" value="1"/>
</dbReference>
<dbReference type="InterPro" id="IPR016197">
    <property type="entry name" value="Chromo-like_dom_sf"/>
</dbReference>
<dbReference type="PROSITE" id="PS50158">
    <property type="entry name" value="ZF_CCHC"/>
    <property type="match status" value="1"/>
</dbReference>
<dbReference type="Proteomes" id="UP000059188">
    <property type="component" value="Unassembled WGS sequence"/>
</dbReference>
<feature type="domain" description="Reverse transcriptase" evidence="21">
    <location>
        <begin position="575"/>
        <end position="754"/>
    </location>
</feature>
<dbReference type="PANTHER" id="PTHR37984:SF5">
    <property type="entry name" value="PROTEIN NYNRIN-LIKE"/>
    <property type="match status" value="1"/>
</dbReference>
<evidence type="ECO:0000313" key="24">
    <source>
        <dbReference type="Proteomes" id="UP000059188"/>
    </source>
</evidence>
<feature type="domain" description="Chromo" evidence="19">
    <location>
        <begin position="1423"/>
        <end position="1460"/>
    </location>
</feature>
<keyword evidence="16" id="KW-0511">Multifunctional enzyme</keyword>
<dbReference type="InterPro" id="IPR043502">
    <property type="entry name" value="DNA/RNA_pol_sf"/>
</dbReference>
<sequence length="1460" mass="165067">MVEETNQAVTRAGPSTPEVKPTGADVQQTPRAFGLWGNKPNPALATAATINPPGASQRALPNFVMPSNPVKPPPSSRSASSQQSSRSPSPNRASAAPALGTLTKVKVKAPEPYKGGIGADAKQWLARMMGWLTISGSQFSSNKDIIMFLLINMEGSAAAWALPHIALIGEKRAIIKTPDDFQREFRKAFDDPDATAAAERKITKLVQTTTAAAYTAEFRTLQLEIDWNENALRAQYQRGLNWQVRTQMAMMTPQPSSLESFMEAAVRIDNVRRELEASRPPKENKPGNSSKSSPAPNKGTSSGSAVKPGDPHYVSKEEIDKRRANNQCIKCGREGHRAAVCRTGWKAPGELKPKEDKGKETAKVAETESESEKDNITPLLNISIQLKDQAEINTLIDSGATANFISPSTIERLKIPTITLEQPRTVTMLDGSTPKQGKIWKKATITFHFDGRPMTHDFLVSPIGNHSAILGIKWLEKESPEIDWSTRQLSLPIASPEIATIAQEEEADDSPLSGIPEQYHVYAKVFGEEEFNKLPPHRHYDIGIELTDKGPLNSPLYSMTDAESVTLKEWLEAELKAGKIRPSKSPISSPVMFVPKKDGSRRLVVDYRRLNNRTKKNVYPLPRPDDLMSKLRGAKIFTKLDLRWGYNNVRVKEGDEWKTAFRTKYGLFESLVMTFGLTNAPAAFQYFMNDLFQDLLDVYVIIYLDDILIFSKNEAEHEFHVHEVLQRLETAQLFCKGSKCEFHRTRVEYLGIIVSDQGFSLDKLKIQAVQEWPIPTTVKQVQSFLGFANFLRRFVANFSHMARPLHNLVKKETSWNWTEKEQAAFEGLKQAITKAPVLAHADPEKPYFLETDASGAALGSVLSQRQPDGRLHPIGFLSESFKGAEINYDTHDKELLAIIRSFEHWRIYLEATTEPVTVFTDHRNLEYWKESRTFNRRHARWHLLLADFNFRITYRPGKQSGKPDALSRRSDHADIPPDSQPMLSPTVFANIATVRPEKDIQREIEASLHLDESLDEILAHLQDESKAPPSVKKGFKDYEMEAGLLFYQGRILVPDVGLLRKDLLQIFHDSPLAGHPGRQRTLELLSRTYYWPGIRADTYIHVDSCETCQRIKLPKPKLIPAQPLEIPSRPWQHISYDFITDLPKDGPYENVLMIVDSFTKYGLMIACSNKTKAPELVEIFLRHVWSAFGMPEKTVSDRGTVFNNKFLKALYQRLGIDPHFSSAYHPQSDGQTERLNPTLEHFLRAYASVNQNDWVKWLPMAQFAYNNAVHSSTGKSPFKALYGWEPALTPSNIAVKVPEAEDLANTMEKQWREIASALRQSKDRMVRGKSTEIPLSFEVGEEAWLDARNINLKTKSPKLTDRRLGPFKVIEKISDTAYRLELPKTMRVHDVFYVGLLSKVKKDETRKWENRPPPITVDGEEEYVVEGIMDSREAKKGKWEYLVKWKGYGPEEKILEEKGP</sequence>
<dbReference type="Gene3D" id="3.10.10.10">
    <property type="entry name" value="HIV Type 1 Reverse Transcriptase, subunit A, domain 1"/>
    <property type="match status" value="1"/>
</dbReference>
<dbReference type="GO" id="GO:0003677">
    <property type="term" value="F:DNA binding"/>
    <property type="evidence" value="ECO:0007669"/>
    <property type="project" value="UniProtKB-KW"/>
</dbReference>
<dbReference type="InterPro" id="IPR056924">
    <property type="entry name" value="SH3_Tf2-1"/>
</dbReference>
<dbReference type="InterPro" id="IPR005162">
    <property type="entry name" value="Retrotrans_gag_dom"/>
</dbReference>
<feature type="region of interest" description="Disordered" evidence="18">
    <location>
        <begin position="956"/>
        <end position="984"/>
    </location>
</feature>
<keyword evidence="3" id="KW-0548">Nucleotidyltransferase</keyword>
<evidence type="ECO:0000256" key="4">
    <source>
        <dbReference type="ARBA" id="ARBA00022722"/>
    </source>
</evidence>
<evidence type="ECO:0000256" key="1">
    <source>
        <dbReference type="ARBA" id="ARBA00022670"/>
    </source>
</evidence>
<dbReference type="InterPro" id="IPR001878">
    <property type="entry name" value="Znf_CCHC"/>
</dbReference>
<dbReference type="PANTHER" id="PTHR37984">
    <property type="entry name" value="PROTEIN CBG26694"/>
    <property type="match status" value="1"/>
</dbReference>
<dbReference type="GO" id="GO:0005634">
    <property type="term" value="C:nucleus"/>
    <property type="evidence" value="ECO:0007669"/>
    <property type="project" value="UniProtKB-ARBA"/>
</dbReference>
<dbReference type="Gene3D" id="3.30.70.270">
    <property type="match status" value="2"/>
</dbReference>
<dbReference type="InterPro" id="IPR001584">
    <property type="entry name" value="Integrase_cat-core"/>
</dbReference>
<keyword evidence="7" id="KW-0255">Endonuclease</keyword>
<gene>
    <name evidence="23" type="ORF">RSOLAG1IB_12144</name>
</gene>
<dbReference type="InterPro" id="IPR041577">
    <property type="entry name" value="RT_RNaseH_2"/>
</dbReference>
<dbReference type="GO" id="GO:0003964">
    <property type="term" value="F:RNA-directed DNA polymerase activity"/>
    <property type="evidence" value="ECO:0007669"/>
    <property type="project" value="UniProtKB-KW"/>
</dbReference>
<reference evidence="23 24" key="1">
    <citation type="submission" date="2014-11" db="EMBL/GenBank/DDBJ databases">
        <authorList>
            <person name="Wibberg Daniel"/>
        </authorList>
    </citation>
    <scope>NUCLEOTIDE SEQUENCE [LARGE SCALE GENOMIC DNA]</scope>
    <source>
        <strain evidence="23">Rhizoctonia solani AG1-IB 7/3/14</strain>
    </source>
</reference>
<dbReference type="CDD" id="cd01647">
    <property type="entry name" value="RT_LTR"/>
    <property type="match status" value="1"/>
</dbReference>
<dbReference type="STRING" id="1108050.A0A0B7FQQ0"/>
<keyword evidence="9" id="KW-0460">Magnesium</keyword>
<evidence type="ECO:0000256" key="15">
    <source>
        <dbReference type="ARBA" id="ARBA00023172"/>
    </source>
</evidence>
<dbReference type="GO" id="GO:0008270">
    <property type="term" value="F:zinc ion binding"/>
    <property type="evidence" value="ECO:0007669"/>
    <property type="project" value="UniProtKB-KW"/>
</dbReference>
<dbReference type="Gene3D" id="2.40.70.10">
    <property type="entry name" value="Acid Proteases"/>
    <property type="match status" value="1"/>
</dbReference>
<feature type="compositionally biased region" description="Basic and acidic residues" evidence="18">
    <location>
        <begin position="965"/>
        <end position="975"/>
    </location>
</feature>
<keyword evidence="14" id="KW-0238">DNA-binding</keyword>
<feature type="domain" description="Integrase catalytic" evidence="22">
    <location>
        <begin position="1126"/>
        <end position="1285"/>
    </location>
</feature>
<protein>
    <submittedName>
        <fullName evidence="23">Retrotransposable element Tf2 155 kDa protein type 1</fullName>
    </submittedName>
</protein>
<feature type="compositionally biased region" description="Low complexity" evidence="18">
    <location>
        <begin position="76"/>
        <end position="98"/>
    </location>
</feature>
<keyword evidence="12" id="KW-0695">RNA-directed DNA polymerase</keyword>
<keyword evidence="2" id="KW-0808">Transferase</keyword>
<evidence type="ECO:0000256" key="9">
    <source>
        <dbReference type="ARBA" id="ARBA00022842"/>
    </source>
</evidence>
<dbReference type="InterPro" id="IPR021109">
    <property type="entry name" value="Peptidase_aspartic_dom_sf"/>
</dbReference>
<evidence type="ECO:0000256" key="5">
    <source>
        <dbReference type="ARBA" id="ARBA00022723"/>
    </source>
</evidence>
<feature type="compositionally biased region" description="Basic and acidic residues" evidence="18">
    <location>
        <begin position="274"/>
        <end position="285"/>
    </location>
</feature>
<dbReference type="SUPFAM" id="SSF50630">
    <property type="entry name" value="Acid proteases"/>
    <property type="match status" value="1"/>
</dbReference>
<dbReference type="PROSITE" id="PS50878">
    <property type="entry name" value="RT_POL"/>
    <property type="match status" value="1"/>
</dbReference>
<evidence type="ECO:0000313" key="23">
    <source>
        <dbReference type="EMBL" id="CEL58538.1"/>
    </source>
</evidence>
<feature type="compositionally biased region" description="Basic and acidic residues" evidence="18">
    <location>
        <begin position="309"/>
        <end position="319"/>
    </location>
</feature>
<dbReference type="SUPFAM" id="SSF56672">
    <property type="entry name" value="DNA/RNA polymerases"/>
    <property type="match status" value="1"/>
</dbReference>
<keyword evidence="5" id="KW-0479">Metal-binding</keyword>
<keyword evidence="1" id="KW-0645">Protease</keyword>
<keyword evidence="10" id="KW-0694">RNA-binding</keyword>
<dbReference type="GO" id="GO:0004190">
    <property type="term" value="F:aspartic-type endopeptidase activity"/>
    <property type="evidence" value="ECO:0007669"/>
    <property type="project" value="UniProtKB-KW"/>
</dbReference>
<evidence type="ECO:0000259" key="19">
    <source>
        <dbReference type="PROSITE" id="PS50013"/>
    </source>
</evidence>
<evidence type="ECO:0000256" key="13">
    <source>
        <dbReference type="ARBA" id="ARBA00022932"/>
    </source>
</evidence>
<dbReference type="GO" id="GO:0006508">
    <property type="term" value="P:proteolysis"/>
    <property type="evidence" value="ECO:0007669"/>
    <property type="project" value="UniProtKB-KW"/>
</dbReference>
<dbReference type="InterPro" id="IPR023780">
    <property type="entry name" value="Chromo_domain"/>
</dbReference>
<dbReference type="Pfam" id="PF24626">
    <property type="entry name" value="SH3_Tf2-1"/>
    <property type="match status" value="1"/>
</dbReference>
<dbReference type="Gene3D" id="1.10.340.70">
    <property type="match status" value="1"/>
</dbReference>